<dbReference type="Gene3D" id="3.30.70.100">
    <property type="match status" value="1"/>
</dbReference>
<proteinExistence type="predicted"/>
<evidence type="ECO:0000259" key="1">
    <source>
        <dbReference type="Pfam" id="PF03992"/>
    </source>
</evidence>
<reference evidence="2" key="1">
    <citation type="journal article" date="2014" name="Int. J. Syst. Evol. Microbiol.">
        <title>Complete genome sequence of Corynebacterium casei LMG S-19264T (=DSM 44701T), isolated from a smear-ripened cheese.</title>
        <authorList>
            <consortium name="US DOE Joint Genome Institute (JGI-PGF)"/>
            <person name="Walter F."/>
            <person name="Albersmeier A."/>
            <person name="Kalinowski J."/>
            <person name="Ruckert C."/>
        </authorList>
    </citation>
    <scope>NUCLEOTIDE SEQUENCE</scope>
    <source>
        <strain evidence="2">CGMCC 1.12777</strain>
    </source>
</reference>
<accession>A0A8J2ZZR4</accession>
<gene>
    <name evidence="2" type="primary">yqjZ</name>
    <name evidence="2" type="ORF">GCM10007096_37000</name>
</gene>
<keyword evidence="2" id="KW-0560">Oxidoreductase</keyword>
<evidence type="ECO:0000313" key="3">
    <source>
        <dbReference type="Proteomes" id="UP000656813"/>
    </source>
</evidence>
<evidence type="ECO:0000313" key="2">
    <source>
        <dbReference type="EMBL" id="GGH87299.1"/>
    </source>
</evidence>
<dbReference type="Pfam" id="PF03992">
    <property type="entry name" value="ABM"/>
    <property type="match status" value="1"/>
</dbReference>
<dbReference type="PANTHER" id="PTHR37811:SF2">
    <property type="entry name" value="ABM DOMAIN-CONTAINING PROTEIN"/>
    <property type="match status" value="1"/>
</dbReference>
<dbReference type="Proteomes" id="UP000656813">
    <property type="component" value="Unassembled WGS sequence"/>
</dbReference>
<dbReference type="AlphaFoldDB" id="A0A8J2ZZR4"/>
<feature type="domain" description="ABM" evidence="1">
    <location>
        <begin position="8"/>
        <end position="75"/>
    </location>
</feature>
<dbReference type="InterPro" id="IPR007138">
    <property type="entry name" value="ABM_dom"/>
</dbReference>
<name>A0A8J2ZZR4_9BACL</name>
<keyword evidence="3" id="KW-1185">Reference proteome</keyword>
<dbReference type="EMBL" id="BMFV01000038">
    <property type="protein sequence ID" value="GGH87299.1"/>
    <property type="molecule type" value="Genomic_DNA"/>
</dbReference>
<protein>
    <submittedName>
        <fullName evidence="2">Antibiotic biosynthesis monooxygenase</fullName>
    </submittedName>
</protein>
<keyword evidence="2" id="KW-0503">Monooxygenase</keyword>
<organism evidence="2 3">
    <name type="scientific">Pullulanibacillus pueri</name>
    <dbReference type="NCBI Taxonomy" id="1437324"/>
    <lineage>
        <taxon>Bacteria</taxon>
        <taxon>Bacillati</taxon>
        <taxon>Bacillota</taxon>
        <taxon>Bacilli</taxon>
        <taxon>Bacillales</taxon>
        <taxon>Sporolactobacillaceae</taxon>
        <taxon>Pullulanibacillus</taxon>
    </lineage>
</organism>
<sequence length="98" mass="11358">MAYAVIFTSKRTDQDASGYARASDNMMALAKKQPGFIRVESARNPEGDGITVSYWESLEAIKLWRENAKHQAVQRKGKDLWYSEYKVKICKIEREYSF</sequence>
<dbReference type="RefSeq" id="WP_188498863.1">
    <property type="nucleotide sequence ID" value="NZ_BMFV01000038.1"/>
</dbReference>
<dbReference type="InterPro" id="IPR052936">
    <property type="entry name" value="Jasmonate_Hydroxylase-like"/>
</dbReference>
<dbReference type="InterPro" id="IPR011008">
    <property type="entry name" value="Dimeric_a/b-barrel"/>
</dbReference>
<comment type="caution">
    <text evidence="2">The sequence shown here is derived from an EMBL/GenBank/DDBJ whole genome shotgun (WGS) entry which is preliminary data.</text>
</comment>
<dbReference type="GO" id="GO:0004497">
    <property type="term" value="F:monooxygenase activity"/>
    <property type="evidence" value="ECO:0007669"/>
    <property type="project" value="UniProtKB-KW"/>
</dbReference>
<reference evidence="2" key="2">
    <citation type="submission" date="2020-09" db="EMBL/GenBank/DDBJ databases">
        <authorList>
            <person name="Sun Q."/>
            <person name="Zhou Y."/>
        </authorList>
    </citation>
    <scope>NUCLEOTIDE SEQUENCE</scope>
    <source>
        <strain evidence="2">CGMCC 1.12777</strain>
    </source>
</reference>
<dbReference type="PANTHER" id="PTHR37811">
    <property type="entry name" value="BLL5343 PROTEIN"/>
    <property type="match status" value="1"/>
</dbReference>
<dbReference type="SUPFAM" id="SSF54909">
    <property type="entry name" value="Dimeric alpha+beta barrel"/>
    <property type="match status" value="1"/>
</dbReference>